<dbReference type="Proteomes" id="UP001318860">
    <property type="component" value="Unassembled WGS sequence"/>
</dbReference>
<dbReference type="SUPFAM" id="SSF81383">
    <property type="entry name" value="F-box domain"/>
    <property type="match status" value="1"/>
</dbReference>
<protein>
    <recommendedName>
        <fullName evidence="1">F-box domain-containing protein</fullName>
    </recommendedName>
</protein>
<comment type="caution">
    <text evidence="2">The sequence shown here is derived from an EMBL/GenBank/DDBJ whole genome shotgun (WGS) entry which is preliminary data.</text>
</comment>
<keyword evidence="3" id="KW-1185">Reference proteome</keyword>
<dbReference type="SMART" id="SM00256">
    <property type="entry name" value="FBOX"/>
    <property type="match status" value="1"/>
</dbReference>
<dbReference type="Gene3D" id="1.20.1280.50">
    <property type="match status" value="1"/>
</dbReference>
<dbReference type="PANTHER" id="PTHR31639">
    <property type="entry name" value="F-BOX PROTEIN-LIKE"/>
    <property type="match status" value="1"/>
</dbReference>
<evidence type="ECO:0000313" key="3">
    <source>
        <dbReference type="Proteomes" id="UP001318860"/>
    </source>
</evidence>
<dbReference type="InterPro" id="IPR001810">
    <property type="entry name" value="F-box_dom"/>
</dbReference>
<dbReference type="InterPro" id="IPR055357">
    <property type="entry name" value="LRR_At1g61320_AtMIF1"/>
</dbReference>
<evidence type="ECO:0000313" key="2">
    <source>
        <dbReference type="EMBL" id="KAK6119531.1"/>
    </source>
</evidence>
<feature type="domain" description="F-box" evidence="1">
    <location>
        <begin position="14"/>
        <end position="62"/>
    </location>
</feature>
<reference evidence="2 3" key="1">
    <citation type="journal article" date="2021" name="Comput. Struct. Biotechnol. J.">
        <title>De novo genome assembly of the potent medicinal plant Rehmannia glutinosa using nanopore technology.</title>
        <authorList>
            <person name="Ma L."/>
            <person name="Dong C."/>
            <person name="Song C."/>
            <person name="Wang X."/>
            <person name="Zheng X."/>
            <person name="Niu Y."/>
            <person name="Chen S."/>
            <person name="Feng W."/>
        </authorList>
    </citation>
    <scope>NUCLEOTIDE SEQUENCE [LARGE SCALE GENOMIC DNA]</scope>
    <source>
        <strain evidence="2">DH-2019</strain>
    </source>
</reference>
<dbReference type="EMBL" id="JABTTQ020003167">
    <property type="protein sequence ID" value="KAK6119531.1"/>
    <property type="molecule type" value="Genomic_DNA"/>
</dbReference>
<gene>
    <name evidence="2" type="ORF">DH2020_046698</name>
</gene>
<dbReference type="SUPFAM" id="SSF52047">
    <property type="entry name" value="RNI-like"/>
    <property type="match status" value="1"/>
</dbReference>
<dbReference type="InterPro" id="IPR053781">
    <property type="entry name" value="F-box_AtFBL13-like"/>
</dbReference>
<dbReference type="Pfam" id="PF23622">
    <property type="entry name" value="LRR_At1g61320_AtMIF1"/>
    <property type="match status" value="1"/>
</dbReference>
<organism evidence="2 3">
    <name type="scientific">Rehmannia glutinosa</name>
    <name type="common">Chinese foxglove</name>
    <dbReference type="NCBI Taxonomy" id="99300"/>
    <lineage>
        <taxon>Eukaryota</taxon>
        <taxon>Viridiplantae</taxon>
        <taxon>Streptophyta</taxon>
        <taxon>Embryophyta</taxon>
        <taxon>Tracheophyta</taxon>
        <taxon>Spermatophyta</taxon>
        <taxon>Magnoliopsida</taxon>
        <taxon>eudicotyledons</taxon>
        <taxon>Gunneridae</taxon>
        <taxon>Pentapetalae</taxon>
        <taxon>asterids</taxon>
        <taxon>lamiids</taxon>
        <taxon>Lamiales</taxon>
        <taxon>Orobanchaceae</taxon>
        <taxon>Rehmannieae</taxon>
        <taxon>Rehmannia</taxon>
    </lineage>
</organism>
<name>A0ABR0UC36_REHGL</name>
<dbReference type="PANTHER" id="PTHR31639:SF42">
    <property type="entry name" value="OS02G0160200 PROTEIN"/>
    <property type="match status" value="1"/>
</dbReference>
<dbReference type="Gene3D" id="3.80.10.10">
    <property type="entry name" value="Ribonuclease Inhibitor"/>
    <property type="match status" value="1"/>
</dbReference>
<accession>A0ABR0UC36</accession>
<dbReference type="InterPro" id="IPR032675">
    <property type="entry name" value="LRR_dom_sf"/>
</dbReference>
<dbReference type="PROSITE" id="PS50181">
    <property type="entry name" value="FBOX"/>
    <property type="match status" value="1"/>
</dbReference>
<sequence>MKKHGGERNGDGFMDRISQLPQLILQHVLSFLSQKEAVQTSLLSKSWRYLWCTRPNIEFRESRFTGNKETFMSVLDKTLQGYHDQMLCIQEFCVEISNIDSVSESISLLEKWIPIVTMNMRLKTFNLSFSSNVTYFNLPVILVVFESEFLHKLYLKRCMLLSQKPLDMVLSKHLQTLSLKRVYIKDETFQKIMSSCPFIEYVVLHKCEGLRIIKVNKGHNLKHFDFDDYRCNYIIKIDVPTIETIKIGGFPNWCDHRKYFPHLKSLHLKFVKLSAELFNNFSSNFPCLEELSLWFCYGLDEFHLFSRSMKHLILALLGSIKAASMKAVIDAPNIVKFEYEGDIPGSISFTTTSTKWKSNIVVQSNGSFDDYTSSRCLKLNELLKALSESEISVNIANPPLLVLDDDGGLYEPVAVENLSLSGYYWPFSSHARFLNCLFCVCHPRYVYAHPSFDEFLWKILVTEREMRHYFWQRDLEEVSMEAFDENVNERSPECGLPGKHKNIRFRLKWIELSDLP</sequence>
<dbReference type="CDD" id="cd22160">
    <property type="entry name" value="F-box_AtFBL13-like"/>
    <property type="match status" value="1"/>
</dbReference>
<evidence type="ECO:0000259" key="1">
    <source>
        <dbReference type="PROSITE" id="PS50181"/>
    </source>
</evidence>
<dbReference type="Pfam" id="PF00646">
    <property type="entry name" value="F-box"/>
    <property type="match status" value="1"/>
</dbReference>
<dbReference type="InterPro" id="IPR036047">
    <property type="entry name" value="F-box-like_dom_sf"/>
</dbReference>
<proteinExistence type="predicted"/>